<dbReference type="Proteomes" id="UP001169027">
    <property type="component" value="Unassembled WGS sequence"/>
</dbReference>
<feature type="domain" description="Response regulatory" evidence="3">
    <location>
        <begin position="16"/>
        <end position="127"/>
    </location>
</feature>
<dbReference type="Gene3D" id="3.40.50.2300">
    <property type="match status" value="1"/>
</dbReference>
<keyword evidence="5" id="KW-1185">Reference proteome</keyword>
<reference evidence="4" key="1">
    <citation type="submission" date="2023-06" db="EMBL/GenBank/DDBJ databases">
        <authorList>
            <person name="Jiang Y."/>
            <person name="Liu Q."/>
        </authorList>
    </citation>
    <scope>NUCLEOTIDE SEQUENCE</scope>
    <source>
        <strain evidence="4">CGMCC 1.12090</strain>
    </source>
</reference>
<dbReference type="InterPro" id="IPR001789">
    <property type="entry name" value="Sig_transdc_resp-reg_receiver"/>
</dbReference>
<keyword evidence="1 2" id="KW-0597">Phosphoprotein</keyword>
<evidence type="ECO:0000259" key="3">
    <source>
        <dbReference type="PROSITE" id="PS50110"/>
    </source>
</evidence>
<dbReference type="Pfam" id="PF00072">
    <property type="entry name" value="Response_reg"/>
    <property type="match status" value="1"/>
</dbReference>
<evidence type="ECO:0000313" key="4">
    <source>
        <dbReference type="EMBL" id="MDO1532192.1"/>
    </source>
</evidence>
<dbReference type="PANTHER" id="PTHR44591:SF25">
    <property type="entry name" value="CHEMOTAXIS TWO-COMPONENT RESPONSE REGULATOR"/>
    <property type="match status" value="1"/>
</dbReference>
<dbReference type="InterPro" id="IPR050595">
    <property type="entry name" value="Bact_response_regulator"/>
</dbReference>
<dbReference type="PANTHER" id="PTHR44591">
    <property type="entry name" value="STRESS RESPONSE REGULATOR PROTEIN 1"/>
    <property type="match status" value="1"/>
</dbReference>
<dbReference type="SUPFAM" id="SSF52172">
    <property type="entry name" value="CheY-like"/>
    <property type="match status" value="1"/>
</dbReference>
<protein>
    <submittedName>
        <fullName evidence="4">Response regulator</fullName>
    </submittedName>
</protein>
<dbReference type="RefSeq" id="WP_301806330.1">
    <property type="nucleotide sequence ID" value="NZ_JAUJZH010000004.1"/>
</dbReference>
<feature type="modified residue" description="4-aspartylphosphate" evidence="2">
    <location>
        <position position="65"/>
    </location>
</feature>
<evidence type="ECO:0000313" key="5">
    <source>
        <dbReference type="Proteomes" id="UP001169027"/>
    </source>
</evidence>
<dbReference type="PROSITE" id="PS50110">
    <property type="entry name" value="RESPONSE_REGULATORY"/>
    <property type="match status" value="1"/>
</dbReference>
<organism evidence="4 5">
    <name type="scientific">Variovorax ginsengisoli</name>
    <dbReference type="NCBI Taxonomy" id="363844"/>
    <lineage>
        <taxon>Bacteria</taxon>
        <taxon>Pseudomonadati</taxon>
        <taxon>Pseudomonadota</taxon>
        <taxon>Betaproteobacteria</taxon>
        <taxon>Burkholderiales</taxon>
        <taxon>Comamonadaceae</taxon>
        <taxon>Variovorax</taxon>
    </lineage>
</organism>
<name>A0ABT8S2L0_9BURK</name>
<gene>
    <name evidence="4" type="ORF">Q2T77_07820</name>
</gene>
<evidence type="ECO:0000256" key="2">
    <source>
        <dbReference type="PROSITE-ProRule" id="PRU00169"/>
    </source>
</evidence>
<dbReference type="SMART" id="SM00448">
    <property type="entry name" value="REC"/>
    <property type="match status" value="1"/>
</dbReference>
<comment type="caution">
    <text evidence="4">The sequence shown here is derived from an EMBL/GenBank/DDBJ whole genome shotgun (WGS) entry which is preliminary data.</text>
</comment>
<dbReference type="InterPro" id="IPR011006">
    <property type="entry name" value="CheY-like_superfamily"/>
</dbReference>
<sequence>MPTNGPTTEERARGLRVLVVEDDADALSATVEMLQLLGHWATGVRSAESAKDRFYDKAFDVLMTDVGLPALSGLDLAEILRTRHRVDRLGIIFASGRPPPETPIPGALWLQKPFSIEQLEAALARTAA</sequence>
<dbReference type="EMBL" id="JAUKVY010000004">
    <property type="protein sequence ID" value="MDO1532192.1"/>
    <property type="molecule type" value="Genomic_DNA"/>
</dbReference>
<proteinExistence type="predicted"/>
<accession>A0ABT8S2L0</accession>
<evidence type="ECO:0000256" key="1">
    <source>
        <dbReference type="ARBA" id="ARBA00022553"/>
    </source>
</evidence>